<comment type="caution">
    <text evidence="2">The sequence shown here is derived from an EMBL/GenBank/DDBJ whole genome shotgun (WGS) entry which is preliminary data.</text>
</comment>
<dbReference type="EMBL" id="JACIDU010000009">
    <property type="protein sequence ID" value="MBB4103864.1"/>
    <property type="molecule type" value="Genomic_DNA"/>
</dbReference>
<dbReference type="RefSeq" id="WP_183792803.1">
    <property type="nucleotide sequence ID" value="NZ_JACIDU010000009.1"/>
</dbReference>
<name>A0A7W6P121_9HYPH</name>
<dbReference type="InterPro" id="IPR018666">
    <property type="entry name" value="DUF2125"/>
</dbReference>
<dbReference type="Pfam" id="PF09898">
    <property type="entry name" value="DUF2125"/>
    <property type="match status" value="1"/>
</dbReference>
<gene>
    <name evidence="2" type="ORF">GGQ66_002432</name>
</gene>
<evidence type="ECO:0000313" key="3">
    <source>
        <dbReference type="Proteomes" id="UP000584824"/>
    </source>
</evidence>
<evidence type="ECO:0000256" key="1">
    <source>
        <dbReference type="SAM" id="Phobius"/>
    </source>
</evidence>
<proteinExistence type="predicted"/>
<dbReference type="Proteomes" id="UP000584824">
    <property type="component" value="Unassembled WGS sequence"/>
</dbReference>
<reference evidence="2 3" key="1">
    <citation type="submission" date="2020-08" db="EMBL/GenBank/DDBJ databases">
        <title>Genomic Encyclopedia of Type Strains, Phase IV (KMG-IV): sequencing the most valuable type-strain genomes for metagenomic binning, comparative biology and taxonomic classification.</title>
        <authorList>
            <person name="Goeker M."/>
        </authorList>
    </citation>
    <scope>NUCLEOTIDE SEQUENCE [LARGE SCALE GENOMIC DNA]</scope>
    <source>
        <strain evidence="2 3">DSM 26385</strain>
    </source>
</reference>
<protein>
    <recommendedName>
        <fullName evidence="4">DUF2125 domain-containing protein</fullName>
    </recommendedName>
</protein>
<dbReference type="AlphaFoldDB" id="A0A7W6P121"/>
<keyword evidence="1" id="KW-1133">Transmembrane helix</keyword>
<keyword evidence="1" id="KW-0812">Transmembrane</keyword>
<keyword evidence="3" id="KW-1185">Reference proteome</keyword>
<sequence>MDVTQPASGCKTSRRAWIITAGALATLAALYTGGWHVLAGRIEGRLLSALAGQDEKGLSVDCRNMKSGGFPFSLSLHCSSLTADDVKHGISTTLGASEARVSLLSPNSVHSNSKGPVEIRSSRGQLVGEWQALTSDVDFGLSGMQAVRVDATGLKANFTDPGKGSAVQARAERFSGFADGASGDLATGVTMEGAVLSRNGTELPLPPLRIDASLKVAEGGDLVGRFDRQALYGKRGEIERFAANLGEGRDIIVSGPFAVDEMGRISGKLQIEAKNVQSWLDAARQALPEADGIFQSAGSLIRSYTKGNPDLSIDLTLKRGKVLIAGFIPVGEIPPL</sequence>
<organism evidence="2 3">
    <name type="scientific">Allorhizobium borbori</name>
    <dbReference type="NCBI Taxonomy" id="485907"/>
    <lineage>
        <taxon>Bacteria</taxon>
        <taxon>Pseudomonadati</taxon>
        <taxon>Pseudomonadota</taxon>
        <taxon>Alphaproteobacteria</taxon>
        <taxon>Hyphomicrobiales</taxon>
        <taxon>Rhizobiaceae</taxon>
        <taxon>Rhizobium/Agrobacterium group</taxon>
        <taxon>Allorhizobium</taxon>
    </lineage>
</organism>
<evidence type="ECO:0008006" key="4">
    <source>
        <dbReference type="Google" id="ProtNLM"/>
    </source>
</evidence>
<feature type="transmembrane region" description="Helical" evidence="1">
    <location>
        <begin position="16"/>
        <end position="38"/>
    </location>
</feature>
<keyword evidence="1" id="KW-0472">Membrane</keyword>
<evidence type="ECO:0000313" key="2">
    <source>
        <dbReference type="EMBL" id="MBB4103864.1"/>
    </source>
</evidence>
<accession>A0A7W6P121</accession>